<comment type="subcellular location">
    <subcellularLocation>
        <location evidence="1">Membrane</location>
        <topology evidence="1">Multi-pass membrane protein</topology>
    </subcellularLocation>
</comment>
<dbReference type="InterPro" id="IPR007016">
    <property type="entry name" value="O-antigen_ligase-rel_domated"/>
</dbReference>
<organism evidence="7 8">
    <name type="scientific">Rahnella woolbedingensis</name>
    <dbReference type="NCBI Taxonomy" id="1510574"/>
    <lineage>
        <taxon>Bacteria</taxon>
        <taxon>Pseudomonadati</taxon>
        <taxon>Pseudomonadota</taxon>
        <taxon>Gammaproteobacteria</taxon>
        <taxon>Enterobacterales</taxon>
        <taxon>Yersiniaceae</taxon>
        <taxon>Rahnella</taxon>
    </lineage>
</organism>
<feature type="transmembrane region" description="Helical" evidence="5">
    <location>
        <begin position="175"/>
        <end position="192"/>
    </location>
</feature>
<feature type="domain" description="O-antigen ligase-related" evidence="6">
    <location>
        <begin position="205"/>
        <end position="355"/>
    </location>
</feature>
<evidence type="ECO:0000256" key="5">
    <source>
        <dbReference type="SAM" id="Phobius"/>
    </source>
</evidence>
<feature type="transmembrane region" description="Helical" evidence="5">
    <location>
        <begin position="247"/>
        <end position="267"/>
    </location>
</feature>
<keyword evidence="2 5" id="KW-0812">Transmembrane</keyword>
<evidence type="ECO:0000256" key="2">
    <source>
        <dbReference type="ARBA" id="ARBA00022692"/>
    </source>
</evidence>
<dbReference type="RefSeq" id="WP_120133443.1">
    <property type="nucleotide sequence ID" value="NZ_RAHH01000016.1"/>
</dbReference>
<dbReference type="InterPro" id="IPR051533">
    <property type="entry name" value="WaaL-like"/>
</dbReference>
<feature type="transmembrane region" description="Helical" evidence="5">
    <location>
        <begin position="67"/>
        <end position="86"/>
    </location>
</feature>
<feature type="transmembrane region" description="Helical" evidence="5">
    <location>
        <begin position="38"/>
        <end position="55"/>
    </location>
</feature>
<dbReference type="EMBL" id="RAHH01000016">
    <property type="protein sequence ID" value="RJT43220.1"/>
    <property type="molecule type" value="Genomic_DNA"/>
</dbReference>
<evidence type="ECO:0000259" key="6">
    <source>
        <dbReference type="Pfam" id="PF04932"/>
    </source>
</evidence>
<keyword evidence="7" id="KW-0436">Ligase</keyword>
<keyword evidence="8" id="KW-1185">Reference proteome</keyword>
<evidence type="ECO:0000256" key="3">
    <source>
        <dbReference type="ARBA" id="ARBA00022989"/>
    </source>
</evidence>
<feature type="transmembrane region" description="Helical" evidence="5">
    <location>
        <begin position="12"/>
        <end position="32"/>
    </location>
</feature>
<dbReference type="PANTHER" id="PTHR37422">
    <property type="entry name" value="TEICHURONIC ACID BIOSYNTHESIS PROTEIN TUAE"/>
    <property type="match status" value="1"/>
</dbReference>
<dbReference type="GO" id="GO:0016020">
    <property type="term" value="C:membrane"/>
    <property type="evidence" value="ECO:0007669"/>
    <property type="project" value="UniProtKB-SubCell"/>
</dbReference>
<dbReference type="Pfam" id="PF04932">
    <property type="entry name" value="Wzy_C"/>
    <property type="match status" value="1"/>
</dbReference>
<evidence type="ECO:0000256" key="4">
    <source>
        <dbReference type="ARBA" id="ARBA00023136"/>
    </source>
</evidence>
<evidence type="ECO:0000256" key="1">
    <source>
        <dbReference type="ARBA" id="ARBA00004141"/>
    </source>
</evidence>
<dbReference type="OrthoDB" id="6502028at2"/>
<feature type="transmembrane region" description="Helical" evidence="5">
    <location>
        <begin position="204"/>
        <end position="235"/>
    </location>
</feature>
<protein>
    <submittedName>
        <fullName evidence="7">O-antigen ligase family protein</fullName>
    </submittedName>
</protein>
<dbReference type="GO" id="GO:0016874">
    <property type="term" value="F:ligase activity"/>
    <property type="evidence" value="ECO:0007669"/>
    <property type="project" value="UniProtKB-KW"/>
</dbReference>
<proteinExistence type="predicted"/>
<dbReference type="AlphaFoldDB" id="A0A419N7J4"/>
<feature type="transmembrane region" description="Helical" evidence="5">
    <location>
        <begin position="373"/>
        <end position="394"/>
    </location>
</feature>
<name>A0A419N7J4_9GAMM</name>
<accession>A0A419N7J4</accession>
<feature type="transmembrane region" description="Helical" evidence="5">
    <location>
        <begin position="348"/>
        <end position="367"/>
    </location>
</feature>
<keyword evidence="3 5" id="KW-1133">Transmembrane helix</keyword>
<keyword evidence="4 5" id="KW-0472">Membrane</keyword>
<reference evidence="7 8" key="1">
    <citation type="submission" date="2018-09" db="EMBL/GenBank/DDBJ databases">
        <authorList>
            <person name="Le Fleche-Mateos A."/>
        </authorList>
    </citation>
    <scope>NUCLEOTIDE SEQUENCE [LARGE SCALE GENOMIC DNA]</scope>
    <source>
        <strain evidence="7 8">DSM 27399</strain>
    </source>
</reference>
<feature type="transmembrane region" description="Helical" evidence="5">
    <location>
        <begin position="106"/>
        <end position="129"/>
    </location>
</feature>
<evidence type="ECO:0000313" key="7">
    <source>
        <dbReference type="EMBL" id="RJT43220.1"/>
    </source>
</evidence>
<dbReference type="Proteomes" id="UP000284908">
    <property type="component" value="Unassembled WGS sequence"/>
</dbReference>
<sequence length="417" mass="47456">MNSRSRTAFLKKLVNISAIALCMSLSLSMFVTGWPQKIFYVVSYVSFFTVLYAVFNKDISYHNDRFHLVMFLSLVFLAVVRFVWAITLKHNGIAPSPTSAGIINNYLVGSKRILLGAFVILCLSVYSYLISRKTILFSKAIIMIGLVATLGFGLYEHYYTLIDRIKMTTDASSMASYMIVFIYCAYLGLSRLEEHRYSKYLDLVAFVLTFFLLYLCGTRITILALILLKVTFIFIEYKVDLIKNWRVMGLVLLAVIAILGITGNRWAQGINDIQKYDVQSSTSLGARVAIWESGVSLLHRHIGFTSPDDRTTLAREFIKAHHPENYEGYNNVQYNMHNEFLEVTTLQGLWGTLALLFPYLVLIYGWVRRYDVRGIVLPFIVLFVTGLTDSVILYNQTATLFVMSLAVCCINLRKTAD</sequence>
<feature type="transmembrane region" description="Helical" evidence="5">
    <location>
        <begin position="136"/>
        <end position="155"/>
    </location>
</feature>
<gene>
    <name evidence="7" type="ORF">D6C13_14525</name>
</gene>
<dbReference type="PANTHER" id="PTHR37422:SF17">
    <property type="entry name" value="O-ANTIGEN LIGASE"/>
    <property type="match status" value="1"/>
</dbReference>
<comment type="caution">
    <text evidence="7">The sequence shown here is derived from an EMBL/GenBank/DDBJ whole genome shotgun (WGS) entry which is preliminary data.</text>
</comment>
<evidence type="ECO:0000313" key="8">
    <source>
        <dbReference type="Proteomes" id="UP000284908"/>
    </source>
</evidence>